<comment type="caution">
    <text evidence="9">The sequence shown here is derived from an EMBL/GenBank/DDBJ whole genome shotgun (WGS) entry which is preliminary data.</text>
</comment>
<comment type="subcellular location">
    <subcellularLocation>
        <location evidence="2">Cytoplasm</location>
    </subcellularLocation>
    <subcellularLocation>
        <location evidence="1">Nucleus</location>
    </subcellularLocation>
</comment>
<evidence type="ECO:0000256" key="6">
    <source>
        <dbReference type="ARBA" id="ARBA00022927"/>
    </source>
</evidence>
<keyword evidence="5" id="KW-0963">Cytoplasm</keyword>
<evidence type="ECO:0000256" key="4">
    <source>
        <dbReference type="ARBA" id="ARBA00022448"/>
    </source>
</evidence>
<evidence type="ECO:0000313" key="10">
    <source>
        <dbReference type="Proteomes" id="UP000723463"/>
    </source>
</evidence>
<evidence type="ECO:0000259" key="8">
    <source>
        <dbReference type="Pfam" id="PF25795"/>
    </source>
</evidence>
<dbReference type="InterPro" id="IPR016024">
    <property type="entry name" value="ARM-type_fold"/>
</dbReference>
<name>A0A9P6FFC5_9FUNG</name>
<evidence type="ECO:0000256" key="5">
    <source>
        <dbReference type="ARBA" id="ARBA00022490"/>
    </source>
</evidence>
<keyword evidence="10" id="KW-1185">Reference proteome</keyword>
<dbReference type="GO" id="GO:0005643">
    <property type="term" value="C:nuclear pore"/>
    <property type="evidence" value="ECO:0007669"/>
    <property type="project" value="TreeGrafter"/>
</dbReference>
<keyword evidence="4" id="KW-0813">Transport</keyword>
<dbReference type="PANTHER" id="PTHR12596">
    <property type="entry name" value="EXPORTIN 4,7-RELATED"/>
    <property type="match status" value="1"/>
</dbReference>
<dbReference type="GO" id="GO:0006611">
    <property type="term" value="P:protein export from nucleus"/>
    <property type="evidence" value="ECO:0007669"/>
    <property type="project" value="TreeGrafter"/>
</dbReference>
<evidence type="ECO:0000256" key="7">
    <source>
        <dbReference type="ARBA" id="ARBA00023242"/>
    </source>
</evidence>
<dbReference type="EMBL" id="JAAAXW010000020">
    <property type="protein sequence ID" value="KAF9549304.1"/>
    <property type="molecule type" value="Genomic_DNA"/>
</dbReference>
<accession>A0A9P6FFC5</accession>
<evidence type="ECO:0000256" key="1">
    <source>
        <dbReference type="ARBA" id="ARBA00004123"/>
    </source>
</evidence>
<sequence length="1207" mass="135560">MAASLDLQTLEQYCETLYNPPNPSGRIQAESLLNYHFPTFSNTNGYNANGAGSESVQGHNPNIASPIESALLCRNLLENSTNPYALMFGTSRLKTLVDDQFTSFSTAEQHGLRTFVLQYIYEHPDLQPFIISSQAQLFAIITKLGWIENQEFRALLDQIQVFFQQGVGHRVLGVRLLTAVATEMNLPGTKNVVKHRKAAVGFRDAQLLPIFQAALSMLQSVLQSQQSDPPTEKLKEALMLLMKACLAFDFIGSSYEDSSEDMGSLQIPTTWRPVFEESGYLDILWESWKTFASPVSVLVMECLSQAASIRRSLFSGDDSRHAYIYRFMQEIMQTLTTAAGQNKLQDLGNYHEFCRMLSRFKMTYQLSEVSSYKDIQQWLSAVGEFTAQGFLSWKWSPNSVPYLLTFWNKTVGSLSSVKHETELQIEAITVNLAGAYLKSCLECVHAVMDGDADDPLESEEALLVSLDMFANIARTKHTESGRLLVNEFNNLSIKYRELIQRATSMGGAASTGSTDIKESLLVVELKLTWLVYLMSSIIGARVMYQSTSEQDQMDGEFACEILGFIHQLQVWTAQRPLYFASPDAHLHIQSSIIYFYQQFRATYIGEESSKAVKVYTQLSSRWGLNTPNQVLNVIMDSALNNLRSIGDPAWKKQEDLLVLRTLKLFMNLASGYSSVKYIRKLETTKALLKNHSAPGFKFLDPTRTSSDTAVARCRTIYYTMLSRILFAEDNVDAEFWKFIKPWEATLDRVALAFVGGGDLGEEDIRLILLGMFKDLRGFVSSITNRRQYNLFYEWFYPAYTPIVLRAIEIWPQNEIGIAILRFWHEFVTNKSSRVTFDSSSPNGILLFRETSHLLSAYGSNLLSRPITDESTRWSEKYKGIMLYFNIMSVSLSGKYTNFGVFKLYGDKALDRVLDIFFQLMLAIPVADMIAFPKLGASFFSVIDVFATDHMTGMPSMPQPVLEYIFRAVGESVPLLGHDSSCSTMACSAIDKICSFVLNWLIKNKTRISDSADSADEMLETDEIEDPVRVARDRLLSTGSINGAAAAAAAAAAASAAAGVRGSVDLSGGASGLLSKRLREQQQQEGAHWLVEYVLRNKDVMNYLLVVLFSVVVFENRNNHWALSRPLLGLILLNRDLFAEYTSLFVQAQLPDRQEPLQKLVHGLMEGIETNLSTANRDRFTTNTNAFRRECSQMTLMPVSPDDSGIMS</sequence>
<dbReference type="Gene3D" id="1.25.10.10">
    <property type="entry name" value="Leucine-rich Repeat Variant"/>
    <property type="match status" value="1"/>
</dbReference>
<protein>
    <submittedName>
        <fullName evidence="9">Exportin 7</fullName>
    </submittedName>
</protein>
<reference evidence="9" key="1">
    <citation type="journal article" date="2020" name="Fungal Divers.">
        <title>Resolving the Mortierellaceae phylogeny through synthesis of multi-gene phylogenetics and phylogenomics.</title>
        <authorList>
            <person name="Vandepol N."/>
            <person name="Liber J."/>
            <person name="Desiro A."/>
            <person name="Na H."/>
            <person name="Kennedy M."/>
            <person name="Barry K."/>
            <person name="Grigoriev I.V."/>
            <person name="Miller A.N."/>
            <person name="O'Donnell K."/>
            <person name="Stajich J.E."/>
            <person name="Bonito G."/>
        </authorList>
    </citation>
    <scope>NUCLEOTIDE SEQUENCE</scope>
    <source>
        <strain evidence="9">NRRL 2591</strain>
    </source>
</reference>
<dbReference type="GO" id="GO:0005737">
    <property type="term" value="C:cytoplasm"/>
    <property type="evidence" value="ECO:0007669"/>
    <property type="project" value="UniProtKB-SubCell"/>
</dbReference>
<dbReference type="InterPro" id="IPR057947">
    <property type="entry name" value="TPR_XPO7/RBP17"/>
</dbReference>
<dbReference type="SUPFAM" id="SSF48371">
    <property type="entry name" value="ARM repeat"/>
    <property type="match status" value="1"/>
</dbReference>
<feature type="domain" description="Exportin-7/Ran-binding protein 17 TPR repeats" evidence="8">
    <location>
        <begin position="444"/>
        <end position="705"/>
    </location>
</feature>
<evidence type="ECO:0000256" key="3">
    <source>
        <dbReference type="ARBA" id="ARBA00009466"/>
    </source>
</evidence>
<evidence type="ECO:0000256" key="2">
    <source>
        <dbReference type="ARBA" id="ARBA00004496"/>
    </source>
</evidence>
<organism evidence="9 10">
    <name type="scientific">Mortierella hygrophila</name>
    <dbReference type="NCBI Taxonomy" id="979708"/>
    <lineage>
        <taxon>Eukaryota</taxon>
        <taxon>Fungi</taxon>
        <taxon>Fungi incertae sedis</taxon>
        <taxon>Mucoromycota</taxon>
        <taxon>Mortierellomycotina</taxon>
        <taxon>Mortierellomycetes</taxon>
        <taxon>Mortierellales</taxon>
        <taxon>Mortierellaceae</taxon>
        <taxon>Mortierella</taxon>
    </lineage>
</organism>
<dbReference type="Pfam" id="PF25795">
    <property type="entry name" value="TPR_XPO7"/>
    <property type="match status" value="1"/>
</dbReference>
<dbReference type="AlphaFoldDB" id="A0A9P6FFC5"/>
<dbReference type="PANTHER" id="PTHR12596:SF2">
    <property type="entry name" value="EXPORTIN-7 ISOFORM X1"/>
    <property type="match status" value="1"/>
</dbReference>
<comment type="similarity">
    <text evidence="3">Belongs to the exportin family.</text>
</comment>
<gene>
    <name evidence="9" type="primary">XPO7</name>
    <name evidence="9" type="ORF">EC957_004218</name>
</gene>
<dbReference type="InterPro" id="IPR044189">
    <property type="entry name" value="XPO4/7-like"/>
</dbReference>
<proteinExistence type="inferred from homology"/>
<keyword evidence="6" id="KW-0653">Protein transport</keyword>
<keyword evidence="7" id="KW-0539">Nucleus</keyword>
<dbReference type="Proteomes" id="UP000723463">
    <property type="component" value="Unassembled WGS sequence"/>
</dbReference>
<dbReference type="InterPro" id="IPR011989">
    <property type="entry name" value="ARM-like"/>
</dbReference>
<dbReference type="GO" id="GO:0005049">
    <property type="term" value="F:nuclear export signal receptor activity"/>
    <property type="evidence" value="ECO:0007669"/>
    <property type="project" value="InterPro"/>
</dbReference>
<evidence type="ECO:0000313" key="9">
    <source>
        <dbReference type="EMBL" id="KAF9549304.1"/>
    </source>
</evidence>